<protein>
    <submittedName>
        <fullName evidence="2">Glycerophosphodiester phosphodiesterase</fullName>
    </submittedName>
</protein>
<sequence length="247" mass="26099">MQPKIVGHRGAARLAPENTLRAFRAGVDAGADLLECDVHLSADGQLVIMHDTTIDRTAAEDSPLRSGSLADLTRAELDTVLLPDGERVPSLEAVLDIAQGAGVPIYVEVKAVAAAEQTAQLLVDRDLDQSADGVAPAWIISFKPEALRAARAVAPQIPLSAVTHVADEDFWALAAELRTEAVSLQMSKLPDADVARAHEAGHLVNAWTINDEAPLHRAVELGVDTVTSDDPAWARRALAGRGSVGAR</sequence>
<dbReference type="SUPFAM" id="SSF51695">
    <property type="entry name" value="PLC-like phosphodiesterases"/>
    <property type="match status" value="1"/>
</dbReference>
<accession>A0ABY4NCK1</accession>
<feature type="domain" description="GP-PDE" evidence="1">
    <location>
        <begin position="3"/>
        <end position="238"/>
    </location>
</feature>
<proteinExistence type="predicted"/>
<keyword evidence="3" id="KW-1185">Reference proteome</keyword>
<dbReference type="PANTHER" id="PTHR46211:SF14">
    <property type="entry name" value="GLYCEROPHOSPHODIESTER PHOSPHODIESTERASE"/>
    <property type="match status" value="1"/>
</dbReference>
<dbReference type="EMBL" id="CP097218">
    <property type="protein sequence ID" value="UQN31268.1"/>
    <property type="molecule type" value="Genomic_DNA"/>
</dbReference>
<evidence type="ECO:0000259" key="1">
    <source>
        <dbReference type="PROSITE" id="PS51704"/>
    </source>
</evidence>
<dbReference type="RefSeq" id="WP_249480701.1">
    <property type="nucleotide sequence ID" value="NZ_CP097218.1"/>
</dbReference>
<dbReference type="PANTHER" id="PTHR46211">
    <property type="entry name" value="GLYCEROPHOSPHORYL DIESTER PHOSPHODIESTERASE"/>
    <property type="match status" value="1"/>
</dbReference>
<gene>
    <name evidence="2" type="ORF">M4486_08300</name>
</gene>
<organism evidence="2 3">
    <name type="scientific">Brachybacterium kimchii</name>
    <dbReference type="NCBI Taxonomy" id="2942909"/>
    <lineage>
        <taxon>Bacteria</taxon>
        <taxon>Bacillati</taxon>
        <taxon>Actinomycetota</taxon>
        <taxon>Actinomycetes</taxon>
        <taxon>Micrococcales</taxon>
        <taxon>Dermabacteraceae</taxon>
        <taxon>Brachybacterium</taxon>
    </lineage>
</organism>
<dbReference type="Pfam" id="PF03009">
    <property type="entry name" value="GDPD"/>
    <property type="match status" value="1"/>
</dbReference>
<dbReference type="PROSITE" id="PS51704">
    <property type="entry name" value="GP_PDE"/>
    <property type="match status" value="1"/>
</dbReference>
<reference evidence="2" key="1">
    <citation type="submission" date="2022-05" db="EMBL/GenBank/DDBJ databases">
        <title>Genomic analysis of Brachybacterium sp. CBA3104.</title>
        <authorList>
            <person name="Roh S.W."/>
            <person name="Kim Y.B."/>
            <person name="Kim Y."/>
        </authorList>
    </citation>
    <scope>NUCLEOTIDE SEQUENCE</scope>
    <source>
        <strain evidence="2">CBA3104</strain>
    </source>
</reference>
<evidence type="ECO:0000313" key="2">
    <source>
        <dbReference type="EMBL" id="UQN31268.1"/>
    </source>
</evidence>
<name>A0ABY4NCK1_9MICO</name>
<dbReference type="InterPro" id="IPR030395">
    <property type="entry name" value="GP_PDE_dom"/>
</dbReference>
<dbReference type="InterPro" id="IPR017946">
    <property type="entry name" value="PLC-like_Pdiesterase_TIM-brl"/>
</dbReference>
<dbReference type="Proteomes" id="UP001055868">
    <property type="component" value="Chromosome"/>
</dbReference>
<dbReference type="Gene3D" id="3.20.20.190">
    <property type="entry name" value="Phosphatidylinositol (PI) phosphodiesterase"/>
    <property type="match status" value="1"/>
</dbReference>
<evidence type="ECO:0000313" key="3">
    <source>
        <dbReference type="Proteomes" id="UP001055868"/>
    </source>
</evidence>